<protein>
    <recommendedName>
        <fullName evidence="6">Cohesin domain-containing protein</fullName>
    </recommendedName>
</protein>
<dbReference type="InterPro" id="IPR059100">
    <property type="entry name" value="TSP3_bac"/>
</dbReference>
<accession>A0A3B0ZV62</accession>
<evidence type="ECO:0000256" key="2">
    <source>
        <dbReference type="ARBA" id="ARBA00022525"/>
    </source>
</evidence>
<evidence type="ECO:0000256" key="3">
    <source>
        <dbReference type="ARBA" id="ARBA00022729"/>
    </source>
</evidence>
<reference evidence="5" key="1">
    <citation type="submission" date="2018-06" db="EMBL/GenBank/DDBJ databases">
        <authorList>
            <person name="Zhirakovskaya E."/>
        </authorList>
    </citation>
    <scope>NUCLEOTIDE SEQUENCE</scope>
</reference>
<dbReference type="PANTHER" id="PTHR37467:SF1">
    <property type="entry name" value="EXPORTED CALCIUM-BINDING GLYCOPROTEIN"/>
    <property type="match status" value="1"/>
</dbReference>
<sequence length="388" mass="41506">MVSKKTYIFTLVIILTLFSTPAWSVPEILFGAGVGGPEATAIPIHFEANDQGLTAIQIDLDIDLAEITPTLLTPTSNLKYDFEIISHSSIRIIIISTANDQEIPPGLLATLHFVQNGSGLSKSQILNISSVTALDATSTNIADISTTNGFIAFPGDELADSDNDGIPDVYEAVNGLHPMIAGDAILDTDRDGLPNVDEFRIGSNINNPDTDGDGIGDLFEHNFIGLSPLDETDIYQDFDRDGANNITEFLAGTYLDDSDSDNDGMDDGYELLYSVLDALDDNDADIDSDRDGLTNLEESILGSSPDRQDSDGDGLEDLLELNIGTNILVSEGSPIAADTLLFGQITSDSILLADTTYHVVANFDIAPWATLTIAPGAKLEFSRGVTFH</sequence>
<dbReference type="Pfam" id="PF18884">
    <property type="entry name" value="TSP3_bac"/>
    <property type="match status" value="1"/>
</dbReference>
<comment type="subcellular location">
    <subcellularLocation>
        <location evidence="1">Secreted</location>
    </subcellularLocation>
</comment>
<dbReference type="Gene3D" id="4.10.1080.10">
    <property type="entry name" value="TSP type-3 repeat"/>
    <property type="match status" value="1"/>
</dbReference>
<evidence type="ECO:0000313" key="5">
    <source>
        <dbReference type="EMBL" id="VAW89909.1"/>
    </source>
</evidence>
<dbReference type="GO" id="GO:0005509">
    <property type="term" value="F:calcium ion binding"/>
    <property type="evidence" value="ECO:0007669"/>
    <property type="project" value="InterPro"/>
</dbReference>
<dbReference type="PANTHER" id="PTHR37467">
    <property type="entry name" value="EXPORTED CALCIUM-BINDING GLYCOPROTEIN-RELATED"/>
    <property type="match status" value="1"/>
</dbReference>
<feature type="non-terminal residue" evidence="5">
    <location>
        <position position="388"/>
    </location>
</feature>
<dbReference type="AlphaFoldDB" id="A0A3B0ZV62"/>
<dbReference type="InterPro" id="IPR053180">
    <property type="entry name" value="Ca-binding_acidic-repeat"/>
</dbReference>
<gene>
    <name evidence="5" type="ORF">MNBD_GAMMA18-497</name>
</gene>
<evidence type="ECO:0000256" key="4">
    <source>
        <dbReference type="ARBA" id="ARBA00022837"/>
    </source>
</evidence>
<name>A0A3B0ZV62_9ZZZZ</name>
<dbReference type="EMBL" id="UOFP01000299">
    <property type="protein sequence ID" value="VAW89909.1"/>
    <property type="molecule type" value="Genomic_DNA"/>
</dbReference>
<keyword evidence="4" id="KW-0106">Calcium</keyword>
<proteinExistence type="predicted"/>
<organism evidence="5">
    <name type="scientific">hydrothermal vent metagenome</name>
    <dbReference type="NCBI Taxonomy" id="652676"/>
    <lineage>
        <taxon>unclassified sequences</taxon>
        <taxon>metagenomes</taxon>
        <taxon>ecological metagenomes</taxon>
    </lineage>
</organism>
<dbReference type="InterPro" id="IPR028974">
    <property type="entry name" value="TSP_type-3_rpt"/>
</dbReference>
<evidence type="ECO:0000256" key="1">
    <source>
        <dbReference type="ARBA" id="ARBA00004613"/>
    </source>
</evidence>
<evidence type="ECO:0008006" key="6">
    <source>
        <dbReference type="Google" id="ProtNLM"/>
    </source>
</evidence>
<keyword evidence="3" id="KW-0732">Signal</keyword>
<keyword evidence="2" id="KW-0964">Secreted</keyword>